<feature type="compositionally biased region" description="Polar residues" evidence="1">
    <location>
        <begin position="273"/>
        <end position="282"/>
    </location>
</feature>
<feature type="compositionally biased region" description="Polar residues" evidence="1">
    <location>
        <begin position="89"/>
        <end position="101"/>
    </location>
</feature>
<feature type="compositionally biased region" description="Low complexity" evidence="1">
    <location>
        <begin position="570"/>
        <end position="583"/>
    </location>
</feature>
<reference evidence="3" key="1">
    <citation type="submission" date="2019-10" db="EMBL/GenBank/DDBJ databases">
        <authorList>
            <consortium name="DOE Joint Genome Institute"/>
            <person name="Kuo A."/>
            <person name="Miyauchi S."/>
            <person name="Kiss E."/>
            <person name="Drula E."/>
            <person name="Kohler A."/>
            <person name="Sanchez-Garcia M."/>
            <person name="Andreopoulos B."/>
            <person name="Barry K.W."/>
            <person name="Bonito G."/>
            <person name="Buee M."/>
            <person name="Carver A."/>
            <person name="Chen C."/>
            <person name="Cichocki N."/>
            <person name="Clum A."/>
            <person name="Culley D."/>
            <person name="Crous P.W."/>
            <person name="Fauchery L."/>
            <person name="Girlanda M."/>
            <person name="Hayes R."/>
            <person name="Keri Z."/>
            <person name="LaButti K."/>
            <person name="Lipzen A."/>
            <person name="Lombard V."/>
            <person name="Magnuson J."/>
            <person name="Maillard F."/>
            <person name="Morin E."/>
            <person name="Murat C."/>
            <person name="Nolan M."/>
            <person name="Ohm R."/>
            <person name="Pangilinan J."/>
            <person name="Pereira M."/>
            <person name="Perotto S."/>
            <person name="Peter M."/>
            <person name="Riley R."/>
            <person name="Sitrit Y."/>
            <person name="Stielow B."/>
            <person name="Szollosi G."/>
            <person name="Zifcakova L."/>
            <person name="Stursova M."/>
            <person name="Spatafora J.W."/>
            <person name="Tedersoo L."/>
            <person name="Vaario L.-M."/>
            <person name="Yamada A."/>
            <person name="Yan M."/>
            <person name="Wang P."/>
            <person name="Xu J."/>
            <person name="Bruns T."/>
            <person name="Baldrian P."/>
            <person name="Vilgalys R."/>
            <person name="Henrissat B."/>
            <person name="Grigoriev I.V."/>
            <person name="Hibbett D."/>
            <person name="Nagy L.G."/>
            <person name="Martin F.M."/>
        </authorList>
    </citation>
    <scope>NUCLEOTIDE SEQUENCE</scope>
    <source>
        <strain evidence="3">Prilba</strain>
    </source>
</reference>
<feature type="compositionally biased region" description="Low complexity" evidence="1">
    <location>
        <begin position="616"/>
        <end position="627"/>
    </location>
</feature>
<accession>A0A9P5JX85</accession>
<sequence>MRYFPSRDVRDLNDVVTPVPESHFLGFASGSSFVLGPGYQVIESGQQPQALPGQPHDGSSPVSSNPRGAVASPLSASETTQGAVLAPSPSVSIAPSGSQQVPLVEPSPSTPSLPSGSSPSAQTSAPTSATTSEGTVLASSSLSTVSPTSSGNVATTTVPISTVLPTSTSNQATSSPTLAAAISNSTNPHSAPFWTGIALLCIAGVATIITLFVWWLRVRKRTHRRPWESRWPWGRRAESYKFPEDAISSSGPFESWWQPHGDRDVGEPRRSSSHLLPTSRETSTGLRELQLPAMVAMSPFSHGPYPTVRPLPLELRLSDTSVPGLMQDVGGSLRVANLVAGDILTSGDESSRPPTALDDVGTPREFSAMFKPRYLSLNGSGLDVPWIQIPPAEPELQPELELRPSGMLMDQTPPLNNNRWKERLERPKPAESQDPPSGTIEGWRDSLRNNFSSAFGVLSSTTPAPARTRVTTYDWQHTAATTPAVARAMSVASTTSKPWTLEETRDGAGIVHIRGVPDSNAALFSSSSSSLSNGGRALPPTPEGLLRPQPPHASLIPPVLPHLLPPMPHVPRSSTSVPRTSSTKGEHGSRRRRAQGQGRPRSWVRRSGSSASEATSVGSDMSRSSMSGATAVMRWMRLSEKEEAARRALRQRRRMQSIGSARKRTRASGVIESN</sequence>
<dbReference type="OrthoDB" id="3061923at2759"/>
<feature type="compositionally biased region" description="Pro residues" evidence="1">
    <location>
        <begin position="558"/>
        <end position="569"/>
    </location>
</feature>
<keyword evidence="4" id="KW-1185">Reference proteome</keyword>
<proteinExistence type="predicted"/>
<protein>
    <submittedName>
        <fullName evidence="3">Uncharacterized protein</fullName>
    </submittedName>
</protein>
<feature type="region of interest" description="Disordered" evidence="1">
    <location>
        <begin position="424"/>
        <end position="443"/>
    </location>
</feature>
<feature type="compositionally biased region" description="Low complexity" evidence="1">
    <location>
        <begin position="106"/>
        <end position="150"/>
    </location>
</feature>
<keyword evidence="2" id="KW-0812">Transmembrane</keyword>
<gene>
    <name evidence="3" type="ORF">DFH94DRAFT_301358</name>
</gene>
<feature type="region of interest" description="Disordered" evidence="1">
    <location>
        <begin position="45"/>
        <end position="155"/>
    </location>
</feature>
<feature type="region of interest" description="Disordered" evidence="1">
    <location>
        <begin position="253"/>
        <end position="282"/>
    </location>
</feature>
<keyword evidence="2" id="KW-1133">Transmembrane helix</keyword>
<keyword evidence="2" id="KW-0472">Membrane</keyword>
<evidence type="ECO:0000313" key="3">
    <source>
        <dbReference type="EMBL" id="KAF8467045.1"/>
    </source>
</evidence>
<organism evidence="3 4">
    <name type="scientific">Russula ochroleuca</name>
    <dbReference type="NCBI Taxonomy" id="152965"/>
    <lineage>
        <taxon>Eukaryota</taxon>
        <taxon>Fungi</taxon>
        <taxon>Dikarya</taxon>
        <taxon>Basidiomycota</taxon>
        <taxon>Agaricomycotina</taxon>
        <taxon>Agaricomycetes</taxon>
        <taxon>Russulales</taxon>
        <taxon>Russulaceae</taxon>
        <taxon>Russula</taxon>
    </lineage>
</organism>
<feature type="transmembrane region" description="Helical" evidence="2">
    <location>
        <begin position="193"/>
        <end position="216"/>
    </location>
</feature>
<evidence type="ECO:0000256" key="2">
    <source>
        <dbReference type="SAM" id="Phobius"/>
    </source>
</evidence>
<name>A0A9P5JX85_9AGAM</name>
<dbReference type="Proteomes" id="UP000759537">
    <property type="component" value="Unassembled WGS sequence"/>
</dbReference>
<comment type="caution">
    <text evidence="3">The sequence shown here is derived from an EMBL/GenBank/DDBJ whole genome shotgun (WGS) entry which is preliminary data.</text>
</comment>
<feature type="region of interest" description="Disordered" evidence="1">
    <location>
        <begin position="525"/>
        <end position="627"/>
    </location>
</feature>
<evidence type="ECO:0000256" key="1">
    <source>
        <dbReference type="SAM" id="MobiDB-lite"/>
    </source>
</evidence>
<feature type="region of interest" description="Disordered" evidence="1">
    <location>
        <begin position="642"/>
        <end position="674"/>
    </location>
</feature>
<feature type="compositionally biased region" description="Basic residues" evidence="1">
    <location>
        <begin position="647"/>
        <end position="666"/>
    </location>
</feature>
<dbReference type="AlphaFoldDB" id="A0A9P5JX85"/>
<reference evidence="3" key="2">
    <citation type="journal article" date="2020" name="Nat. Commun.">
        <title>Large-scale genome sequencing of mycorrhizal fungi provides insights into the early evolution of symbiotic traits.</title>
        <authorList>
            <person name="Miyauchi S."/>
            <person name="Kiss E."/>
            <person name="Kuo A."/>
            <person name="Drula E."/>
            <person name="Kohler A."/>
            <person name="Sanchez-Garcia M."/>
            <person name="Morin E."/>
            <person name="Andreopoulos B."/>
            <person name="Barry K.W."/>
            <person name="Bonito G."/>
            <person name="Buee M."/>
            <person name="Carver A."/>
            <person name="Chen C."/>
            <person name="Cichocki N."/>
            <person name="Clum A."/>
            <person name="Culley D."/>
            <person name="Crous P.W."/>
            <person name="Fauchery L."/>
            <person name="Girlanda M."/>
            <person name="Hayes R.D."/>
            <person name="Keri Z."/>
            <person name="LaButti K."/>
            <person name="Lipzen A."/>
            <person name="Lombard V."/>
            <person name="Magnuson J."/>
            <person name="Maillard F."/>
            <person name="Murat C."/>
            <person name="Nolan M."/>
            <person name="Ohm R.A."/>
            <person name="Pangilinan J."/>
            <person name="Pereira M.F."/>
            <person name="Perotto S."/>
            <person name="Peter M."/>
            <person name="Pfister S."/>
            <person name="Riley R."/>
            <person name="Sitrit Y."/>
            <person name="Stielow J.B."/>
            <person name="Szollosi G."/>
            <person name="Zifcakova L."/>
            <person name="Stursova M."/>
            <person name="Spatafora J.W."/>
            <person name="Tedersoo L."/>
            <person name="Vaario L.M."/>
            <person name="Yamada A."/>
            <person name="Yan M."/>
            <person name="Wang P."/>
            <person name="Xu J."/>
            <person name="Bruns T."/>
            <person name="Baldrian P."/>
            <person name="Vilgalys R."/>
            <person name="Dunand C."/>
            <person name="Henrissat B."/>
            <person name="Grigoriev I.V."/>
            <person name="Hibbett D."/>
            <person name="Nagy L.G."/>
            <person name="Martin F.M."/>
        </authorList>
    </citation>
    <scope>NUCLEOTIDE SEQUENCE</scope>
    <source>
        <strain evidence="3">Prilba</strain>
    </source>
</reference>
<feature type="compositionally biased region" description="Basic and acidic residues" evidence="1">
    <location>
        <begin position="260"/>
        <end position="270"/>
    </location>
</feature>
<dbReference type="EMBL" id="WHVB01000038">
    <property type="protein sequence ID" value="KAF8467045.1"/>
    <property type="molecule type" value="Genomic_DNA"/>
</dbReference>
<evidence type="ECO:0000313" key="4">
    <source>
        <dbReference type="Proteomes" id="UP000759537"/>
    </source>
</evidence>